<accession>A0A7J7LP29</accession>
<gene>
    <name evidence="1" type="ORF">GIB67_024648</name>
</gene>
<dbReference type="EMBL" id="JACGCM010002131">
    <property type="protein sequence ID" value="KAF6144421.1"/>
    <property type="molecule type" value="Genomic_DNA"/>
</dbReference>
<sequence length="158" mass="18074">MKDYRNVNDYNFTVHRITFTLTLCGEKVIETNMLEKMLTMFHASNLALAQQYWNCNFEEHFDLITYLLVAEQNNELFSKNHDCMPSSPVPEANYILSSKRKCGRGNWRKGNVNKVDIGGRPMGNQKPCANLNLNKGRNQRVRKPKTDRGGASLTGVCQ</sequence>
<dbReference type="PANTHER" id="PTHR33325:SF11">
    <property type="entry name" value="COLD SHOCK DOMAIN-CONTAINING PROTEIN 4-LIKE"/>
    <property type="match status" value="1"/>
</dbReference>
<protein>
    <submittedName>
        <fullName evidence="1">Uncharacterized protein</fullName>
    </submittedName>
</protein>
<evidence type="ECO:0000313" key="2">
    <source>
        <dbReference type="Proteomes" id="UP000541444"/>
    </source>
</evidence>
<dbReference type="OrthoDB" id="1431276at2759"/>
<keyword evidence="2" id="KW-1185">Reference proteome</keyword>
<reference evidence="1 2" key="1">
    <citation type="journal article" date="2020" name="IScience">
        <title>Genome Sequencing of the Endangered Kingdonia uniflora (Circaeasteraceae, Ranunculales) Reveals Potential Mechanisms of Evolutionary Specialization.</title>
        <authorList>
            <person name="Sun Y."/>
            <person name="Deng T."/>
            <person name="Zhang A."/>
            <person name="Moore M.J."/>
            <person name="Landis J.B."/>
            <person name="Lin N."/>
            <person name="Zhang H."/>
            <person name="Zhang X."/>
            <person name="Huang J."/>
            <person name="Zhang X."/>
            <person name="Sun H."/>
            <person name="Wang H."/>
        </authorList>
    </citation>
    <scope>NUCLEOTIDE SEQUENCE [LARGE SCALE GENOMIC DNA]</scope>
    <source>
        <strain evidence="1">TB1705</strain>
        <tissue evidence="1">Leaf</tissue>
    </source>
</reference>
<dbReference type="PANTHER" id="PTHR33325">
    <property type="entry name" value="ZINC FINGER, CCHC-TYPE-RELATED"/>
    <property type="match status" value="1"/>
</dbReference>
<proteinExistence type="predicted"/>
<dbReference type="Proteomes" id="UP000541444">
    <property type="component" value="Unassembled WGS sequence"/>
</dbReference>
<comment type="caution">
    <text evidence="1">The sequence shown here is derived from an EMBL/GenBank/DDBJ whole genome shotgun (WGS) entry which is preliminary data.</text>
</comment>
<organism evidence="1 2">
    <name type="scientific">Kingdonia uniflora</name>
    <dbReference type="NCBI Taxonomy" id="39325"/>
    <lineage>
        <taxon>Eukaryota</taxon>
        <taxon>Viridiplantae</taxon>
        <taxon>Streptophyta</taxon>
        <taxon>Embryophyta</taxon>
        <taxon>Tracheophyta</taxon>
        <taxon>Spermatophyta</taxon>
        <taxon>Magnoliopsida</taxon>
        <taxon>Ranunculales</taxon>
        <taxon>Circaeasteraceae</taxon>
        <taxon>Kingdonia</taxon>
    </lineage>
</organism>
<evidence type="ECO:0000313" key="1">
    <source>
        <dbReference type="EMBL" id="KAF6144421.1"/>
    </source>
</evidence>
<dbReference type="AlphaFoldDB" id="A0A7J7LP29"/>
<name>A0A7J7LP29_9MAGN</name>